<keyword evidence="5 11" id="KW-0326">Glycosidase</keyword>
<dbReference type="InterPro" id="IPR015882">
    <property type="entry name" value="HEX_bac_N"/>
</dbReference>
<sequence length="840" mass="91439">MSKTVRNTLLAGLTLLATTALTTPAWAISQSEIDNLARHLGYQFTILDNKSPEGFVSEIRLTLPKTLPQGAWRVHVGFVAPMKKLDSEVFDLKHINGDNYVLTPKADAVLKPGATYSLKLTGDGRWYNAFKMMPNAYITADGVQARTIEATRAAIDPATGEEILPFHTPLADEAVTGSDDANIWMTAERLFHQTAQRQATVPTPQFVILPTPAAIKRLDGPALNLKAGLKIAINTNLSDVRAAVADLENAGFRLSDAGIPVAITIDATAGKPGSYRLKAQNGKIAITAADASGAAYALESLRQQAVFESGRLKPLEISDAPRFAFRGLHIDVARNFQSKAYILGLIERMETYKLNQLHLHLGDDEGWRLAITDLPELTDIGGHRCHDPEENKCLLPQLGGLAEGGGYSDGYLTREDYIEIVTAATARHITVIPSFDMPGHSRAATRSMEARARRLIAEGKPEEAARYRLIDPEDTTVYDSIQHYDDNTLNICIPSTYTFIEKVIDSIAEYHQAAGAPLKLYHIGADETAGAWKESKPCQALMQAENLTAEKMTPYFIQKVSAILDARGIEPAGWSDGMGHVEPAKMPKVVQSNSWGGLFSGGIKEAHEHANRGWDVVMSTPDVMYLDMPYAFDPKERGYDWASRATDLYKVFVFMPQNLPANAEVMATIQNTAGTIADATPLTQTGEITGIQGQLWSEGVRSAQIADYMLFPRVIALAERAWHTGSWEPDYVPGKTYSWGGGQVNGAALLSDWQGFNARLKPHLAALDKAGVRYRVPVPGARVNGGVLEANVAYGGLTIQYRTKGGAWKTYGPPVEVKGPVELRTVAAGGGRYSRTVSVQ</sequence>
<dbReference type="SUPFAM" id="SSF81296">
    <property type="entry name" value="E set domains"/>
    <property type="match status" value="1"/>
</dbReference>
<feature type="signal peptide" evidence="9">
    <location>
        <begin position="1"/>
        <end position="27"/>
    </location>
</feature>
<dbReference type="PRINTS" id="PR00738">
    <property type="entry name" value="GLHYDRLASE20"/>
</dbReference>
<reference evidence="12" key="1">
    <citation type="submission" date="2011-03" db="EMBL/GenBank/DDBJ databases">
        <title>Draft genome sequence of Brevundimonas diminuta.</title>
        <authorList>
            <person name="Brown P.J.B."/>
            <person name="Buechlein A."/>
            <person name="Hemmerich C."/>
            <person name="Brun Y.V."/>
        </authorList>
    </citation>
    <scope>NUCLEOTIDE SEQUENCE [LARGE SCALE GENOMIC DNA]</scope>
    <source>
        <strain evidence="12">C19</strain>
    </source>
</reference>
<organism evidence="11 12">
    <name type="scientific">Asticcacaulis biprosthecium C19</name>
    <dbReference type="NCBI Taxonomy" id="715226"/>
    <lineage>
        <taxon>Bacteria</taxon>
        <taxon>Pseudomonadati</taxon>
        <taxon>Pseudomonadota</taxon>
        <taxon>Alphaproteobacteria</taxon>
        <taxon>Caulobacterales</taxon>
        <taxon>Caulobacteraceae</taxon>
        <taxon>Asticcacaulis</taxon>
    </lineage>
</organism>
<accession>F4QJM9</accession>
<evidence type="ECO:0000313" key="12">
    <source>
        <dbReference type="Proteomes" id="UP000006512"/>
    </source>
</evidence>
<dbReference type="GO" id="GO:0016020">
    <property type="term" value="C:membrane"/>
    <property type="evidence" value="ECO:0007669"/>
    <property type="project" value="TreeGrafter"/>
</dbReference>
<dbReference type="PANTHER" id="PTHR22600:SF57">
    <property type="entry name" value="BETA-N-ACETYLHEXOSAMINIDASE"/>
    <property type="match status" value="1"/>
</dbReference>
<evidence type="ECO:0000256" key="1">
    <source>
        <dbReference type="ARBA" id="ARBA00001231"/>
    </source>
</evidence>
<protein>
    <recommendedName>
        <fullName evidence="3">beta-N-acetylhexosaminidase</fullName>
        <ecNumber evidence="3">3.2.1.52</ecNumber>
    </recommendedName>
    <alternativeName>
        <fullName evidence="6">Beta-N-acetylhexosaminidase</fullName>
    </alternativeName>
    <alternativeName>
        <fullName evidence="7">N-acetyl-beta-glucosaminidase</fullName>
    </alternativeName>
</protein>
<dbReference type="Gene3D" id="2.60.40.290">
    <property type="match status" value="1"/>
</dbReference>
<feature type="domain" description="Chitobiase/beta-hexosaminidases N-terminal" evidence="10">
    <location>
        <begin position="38"/>
        <end position="189"/>
    </location>
</feature>
<dbReference type="STRING" id="715226.ABI_04120"/>
<feature type="chain" id="PRO_5003314176" description="beta-N-acetylhexosaminidase" evidence="9">
    <location>
        <begin position="28"/>
        <end position="840"/>
    </location>
</feature>
<evidence type="ECO:0000256" key="2">
    <source>
        <dbReference type="ARBA" id="ARBA00006285"/>
    </source>
</evidence>
<evidence type="ECO:0000256" key="7">
    <source>
        <dbReference type="ARBA" id="ARBA00033000"/>
    </source>
</evidence>
<comment type="similarity">
    <text evidence="2">Belongs to the glycosyl hydrolase 20 family.</text>
</comment>
<dbReference type="GO" id="GO:0004563">
    <property type="term" value="F:beta-N-acetylhexosaminidase activity"/>
    <property type="evidence" value="ECO:0007669"/>
    <property type="project" value="UniProtKB-EC"/>
</dbReference>
<dbReference type="InterPro" id="IPR029018">
    <property type="entry name" value="Hex-like_dom2"/>
</dbReference>
<dbReference type="Proteomes" id="UP000006512">
    <property type="component" value="Unassembled WGS sequence"/>
</dbReference>
<dbReference type="InterPro" id="IPR004866">
    <property type="entry name" value="CHB/HEX_N_dom"/>
</dbReference>
<dbReference type="Pfam" id="PF02838">
    <property type="entry name" value="Glyco_hydro_20b"/>
    <property type="match status" value="1"/>
</dbReference>
<dbReference type="InterPro" id="IPR004867">
    <property type="entry name" value="CHB_C_dom"/>
</dbReference>
<evidence type="ECO:0000256" key="5">
    <source>
        <dbReference type="ARBA" id="ARBA00023295"/>
    </source>
</evidence>
<dbReference type="EC" id="3.2.1.52" evidence="3"/>
<keyword evidence="9" id="KW-0732">Signal</keyword>
<keyword evidence="4 11" id="KW-0378">Hydrolase</keyword>
<dbReference type="Pfam" id="PF00728">
    <property type="entry name" value="Glyco_hydro_20"/>
    <property type="match status" value="1"/>
</dbReference>
<dbReference type="Pfam" id="PF03174">
    <property type="entry name" value="CHB_HEX_C"/>
    <property type="match status" value="1"/>
</dbReference>
<dbReference type="SUPFAM" id="SSF51445">
    <property type="entry name" value="(Trans)glycosidases"/>
    <property type="match status" value="1"/>
</dbReference>
<dbReference type="CDD" id="cd02847">
    <property type="entry name" value="E_set_Chitobiase_C"/>
    <property type="match status" value="1"/>
</dbReference>
<dbReference type="Gene3D" id="3.20.20.80">
    <property type="entry name" value="Glycosidases"/>
    <property type="match status" value="1"/>
</dbReference>
<proteinExistence type="inferred from homology"/>
<dbReference type="OrthoDB" id="9763537at2"/>
<evidence type="ECO:0000256" key="6">
    <source>
        <dbReference type="ARBA" id="ARBA00030512"/>
    </source>
</evidence>
<dbReference type="SUPFAM" id="SSF49384">
    <property type="entry name" value="Carbohydrate-binding domain"/>
    <property type="match status" value="1"/>
</dbReference>
<dbReference type="GO" id="GO:0030203">
    <property type="term" value="P:glycosaminoglycan metabolic process"/>
    <property type="evidence" value="ECO:0007669"/>
    <property type="project" value="TreeGrafter"/>
</dbReference>
<dbReference type="InterPro" id="IPR008965">
    <property type="entry name" value="CBM2/CBM3_carb-bd_dom_sf"/>
</dbReference>
<dbReference type="HOGENOM" id="CLU_007082_4_1_5"/>
<evidence type="ECO:0000256" key="8">
    <source>
        <dbReference type="PIRSR" id="PIRSR625705-1"/>
    </source>
</evidence>
<dbReference type="Pfam" id="PF03173">
    <property type="entry name" value="CHB_HEX"/>
    <property type="match status" value="1"/>
</dbReference>
<dbReference type="eggNOG" id="COG3525">
    <property type="taxonomic scope" value="Bacteria"/>
</dbReference>
<keyword evidence="12" id="KW-1185">Reference proteome</keyword>
<dbReference type="InterPro" id="IPR017853">
    <property type="entry name" value="GH"/>
</dbReference>
<dbReference type="AlphaFoldDB" id="F4QJM9"/>
<evidence type="ECO:0000256" key="4">
    <source>
        <dbReference type="ARBA" id="ARBA00022801"/>
    </source>
</evidence>
<dbReference type="GO" id="GO:0005975">
    <property type="term" value="P:carbohydrate metabolic process"/>
    <property type="evidence" value="ECO:0007669"/>
    <property type="project" value="InterPro"/>
</dbReference>
<comment type="catalytic activity">
    <reaction evidence="1">
        <text>Hydrolysis of terminal non-reducing N-acetyl-D-hexosamine residues in N-acetyl-beta-D-hexosaminides.</text>
        <dbReference type="EC" id="3.2.1.52"/>
    </reaction>
</comment>
<dbReference type="RefSeq" id="WP_006271148.1">
    <property type="nucleotide sequence ID" value="NZ_GL883077.1"/>
</dbReference>
<gene>
    <name evidence="11" type="ORF">ABI_04120</name>
</gene>
<evidence type="ECO:0000313" key="11">
    <source>
        <dbReference type="EMBL" id="EGF91980.1"/>
    </source>
</evidence>
<name>F4QJM9_9CAUL</name>
<dbReference type="EMBL" id="GL883077">
    <property type="protein sequence ID" value="EGF91980.1"/>
    <property type="molecule type" value="Genomic_DNA"/>
</dbReference>
<dbReference type="PANTHER" id="PTHR22600">
    <property type="entry name" value="BETA-HEXOSAMINIDASE"/>
    <property type="match status" value="1"/>
</dbReference>
<dbReference type="InterPro" id="IPR012291">
    <property type="entry name" value="CBM2_carb-bd_dom_sf"/>
</dbReference>
<evidence type="ECO:0000256" key="3">
    <source>
        <dbReference type="ARBA" id="ARBA00012663"/>
    </source>
</evidence>
<dbReference type="GO" id="GO:0030247">
    <property type="term" value="F:polysaccharide binding"/>
    <property type="evidence" value="ECO:0007669"/>
    <property type="project" value="InterPro"/>
</dbReference>
<evidence type="ECO:0000256" key="9">
    <source>
        <dbReference type="SAM" id="SignalP"/>
    </source>
</evidence>
<dbReference type="Gene3D" id="2.60.40.10">
    <property type="entry name" value="Immunoglobulins"/>
    <property type="match status" value="1"/>
</dbReference>
<feature type="active site" description="Proton donor" evidence="8">
    <location>
        <position position="527"/>
    </location>
</feature>
<dbReference type="InterPro" id="IPR014756">
    <property type="entry name" value="Ig_E-set"/>
</dbReference>
<dbReference type="SUPFAM" id="SSF55545">
    <property type="entry name" value="beta-N-acetylhexosaminidase-like domain"/>
    <property type="match status" value="1"/>
</dbReference>
<dbReference type="InterPro" id="IPR013783">
    <property type="entry name" value="Ig-like_fold"/>
</dbReference>
<dbReference type="InterPro" id="IPR015883">
    <property type="entry name" value="Glyco_hydro_20_cat"/>
</dbReference>
<dbReference type="SMART" id="SM01081">
    <property type="entry name" value="CHB_HEX"/>
    <property type="match status" value="1"/>
</dbReference>
<evidence type="ECO:0000259" key="10">
    <source>
        <dbReference type="SMART" id="SM01081"/>
    </source>
</evidence>
<dbReference type="Gene3D" id="3.30.379.10">
    <property type="entry name" value="Chitobiase/beta-hexosaminidase domain 2-like"/>
    <property type="match status" value="1"/>
</dbReference>
<dbReference type="InterPro" id="IPR025705">
    <property type="entry name" value="Beta_hexosaminidase_sua/sub"/>
</dbReference>